<evidence type="ECO:0000256" key="1">
    <source>
        <dbReference type="ARBA" id="ARBA00023125"/>
    </source>
</evidence>
<dbReference type="Gene3D" id="1.10.150.130">
    <property type="match status" value="1"/>
</dbReference>
<dbReference type="AlphaFoldDB" id="A0A9W8INX4"/>
<keyword evidence="1" id="KW-0238">DNA-binding</keyword>
<dbReference type="Proteomes" id="UP001140074">
    <property type="component" value="Unassembled WGS sequence"/>
</dbReference>
<dbReference type="InterPro" id="IPR010998">
    <property type="entry name" value="Integrase_recombinase_N"/>
</dbReference>
<dbReference type="GO" id="GO:0003677">
    <property type="term" value="F:DNA binding"/>
    <property type="evidence" value="ECO:0007669"/>
    <property type="project" value="UniProtKB-KW"/>
</dbReference>
<organism evidence="2 3">
    <name type="scientific">Coemansia aciculifera</name>
    <dbReference type="NCBI Taxonomy" id="417176"/>
    <lineage>
        <taxon>Eukaryota</taxon>
        <taxon>Fungi</taxon>
        <taxon>Fungi incertae sedis</taxon>
        <taxon>Zoopagomycota</taxon>
        <taxon>Kickxellomycotina</taxon>
        <taxon>Kickxellomycetes</taxon>
        <taxon>Kickxellales</taxon>
        <taxon>Kickxellaceae</taxon>
        <taxon>Coemansia</taxon>
    </lineage>
</organism>
<accession>A0A9W8INX4</accession>
<protein>
    <submittedName>
        <fullName evidence="2">Uncharacterized protein</fullName>
    </submittedName>
</protein>
<proteinExistence type="predicted"/>
<name>A0A9W8INX4_9FUNG</name>
<sequence length="418" mass="47023">MESALRGDSLANFEHLRENLRALFSRVETAKQVVQAQLDCTTSEAGGNRDGGNGGIVEPLLATRIDNIVQSVSSKKSTWADLREQYPPNQSCLAPLGSTLSGKDVLANTEVAELDAIYCQAATMAAYGVELLHFALDGAQVDRRRVRQASDIFAILCATLTDSRDRHRDVLTKELGDKGNACRDEQDTADESEVELDSGKVVPIGRTIQQLGPIVRQRRGRVNKPRANERNHLYRHGRRYLEALEQQRQLRDRDTELEFTSITNTSLHVQLPNIHNGREAGKSEEDVPLTTLLFLLPNPDSTSHVVLPVGLSRPGVIRDGLLRQGFAESAVTEYFNQFAEGTTNGYDSMWKAWAVWCVRNNIDPCRRSEADLDTYIMEKTVVDRWKSQMRTQVNLIWSIVEGRPPPRKRRHLVKRKNN</sequence>
<evidence type="ECO:0000313" key="2">
    <source>
        <dbReference type="EMBL" id="KAJ2861917.1"/>
    </source>
</evidence>
<gene>
    <name evidence="2" type="ORF">GGH94_004597</name>
</gene>
<evidence type="ECO:0000313" key="3">
    <source>
        <dbReference type="Proteomes" id="UP001140074"/>
    </source>
</evidence>
<reference evidence="2" key="1">
    <citation type="submission" date="2022-07" db="EMBL/GenBank/DDBJ databases">
        <title>Phylogenomic reconstructions and comparative analyses of Kickxellomycotina fungi.</title>
        <authorList>
            <person name="Reynolds N.K."/>
            <person name="Stajich J.E."/>
            <person name="Barry K."/>
            <person name="Grigoriev I.V."/>
            <person name="Crous P."/>
            <person name="Smith M.E."/>
        </authorList>
    </citation>
    <scope>NUCLEOTIDE SEQUENCE</scope>
    <source>
        <strain evidence="2">RSA 476</strain>
    </source>
</reference>
<dbReference type="EMBL" id="JANBUY010000195">
    <property type="protein sequence ID" value="KAJ2861917.1"/>
    <property type="molecule type" value="Genomic_DNA"/>
</dbReference>
<keyword evidence="3" id="KW-1185">Reference proteome</keyword>
<comment type="caution">
    <text evidence="2">The sequence shown here is derived from an EMBL/GenBank/DDBJ whole genome shotgun (WGS) entry which is preliminary data.</text>
</comment>